<proteinExistence type="evidence at transcript level"/>
<name>I7GIN5_MACFA</name>
<dbReference type="AlphaFoldDB" id="I7GIN5"/>
<protein>
    <submittedName>
        <fullName evidence="1">Macaca fascicularis brain cDNA clone: QflA-21334, similar to human GDP dissociation inhibitor 2 (GDI2), mRNA, RefSeq: NM_001494.2</fullName>
    </submittedName>
</protein>
<evidence type="ECO:0000313" key="1">
    <source>
        <dbReference type="EMBL" id="BAE90228.1"/>
    </source>
</evidence>
<accession>I7GIN5</accession>
<organism evidence="1">
    <name type="scientific">Macaca fascicularis</name>
    <name type="common">Crab-eating macaque</name>
    <name type="synonym">Cynomolgus monkey</name>
    <dbReference type="NCBI Taxonomy" id="9541"/>
    <lineage>
        <taxon>Eukaryota</taxon>
        <taxon>Metazoa</taxon>
        <taxon>Chordata</taxon>
        <taxon>Craniata</taxon>
        <taxon>Vertebrata</taxon>
        <taxon>Euteleostomi</taxon>
        <taxon>Mammalia</taxon>
        <taxon>Eutheria</taxon>
        <taxon>Euarchontoglires</taxon>
        <taxon>Primates</taxon>
        <taxon>Haplorrhini</taxon>
        <taxon>Catarrhini</taxon>
        <taxon>Cercopithecidae</taxon>
        <taxon>Cercopithecinae</taxon>
        <taxon>Macaca</taxon>
    </lineage>
</organism>
<reference evidence="1" key="1">
    <citation type="journal article" date="2007" name="PLoS Biol.">
        <title>Rate of evolution in brain-expressed genes in humans and other primates.</title>
        <authorList>
            <person name="Wang H.-Y."/>
            <person name="Chien H.-C."/>
            <person name="Osada N."/>
            <person name="Hashimoto K."/>
            <person name="Sugano S."/>
            <person name="Gojobori T."/>
            <person name="Chou C.-K."/>
            <person name="Tsai S.-F."/>
            <person name="Wu C.-I."/>
            <person name="Shen C.-K.J."/>
        </authorList>
    </citation>
    <scope>NUCLEOTIDE SEQUENCE</scope>
</reference>
<sequence length="29" mass="3324">MTLYFVLCQMLWQGPNSIATSLVYVGIKF</sequence>
<dbReference type="EMBL" id="AB173166">
    <property type="protein sequence ID" value="BAE90228.1"/>
    <property type="molecule type" value="mRNA"/>
</dbReference>